<keyword evidence="2" id="KW-0560">Oxidoreductase</keyword>
<evidence type="ECO:0000313" key="4">
    <source>
        <dbReference type="EMBL" id="RAW54799.1"/>
    </source>
</evidence>
<organism evidence="4 5">
    <name type="scientific">Faecalibacterium prausnitzii</name>
    <dbReference type="NCBI Taxonomy" id="853"/>
    <lineage>
        <taxon>Bacteria</taxon>
        <taxon>Bacillati</taxon>
        <taxon>Bacillota</taxon>
        <taxon>Clostridia</taxon>
        <taxon>Eubacteriales</taxon>
        <taxon>Oscillospiraceae</taxon>
        <taxon>Faecalibacterium</taxon>
    </lineage>
</organism>
<dbReference type="OrthoDB" id="9808602at2"/>
<dbReference type="PANTHER" id="PTHR10491:SF4">
    <property type="entry name" value="METHIONINE ADENOSYLTRANSFERASE 2 SUBUNIT BETA"/>
    <property type="match status" value="1"/>
</dbReference>
<accession>A0A329U0A9</accession>
<dbReference type="SUPFAM" id="SSF51735">
    <property type="entry name" value="NAD(P)-binding Rossmann-fold domains"/>
    <property type="match status" value="1"/>
</dbReference>
<sequence>MKRVLVTGAGGFVGARILDMWRGQFALCAFPSDALRTADENAVLRFILKEHPDVIVHTAALSNTQYCQQEPEDSFRANVLLPEWVAKGAEEVGAKLLSCSSDQVYAGVTQRGALAETLPLSPSNVYGQHKLEAEARVLARCPDAVALRLPWMYDLPGYHLPIRGSLPLNILRAAKTGEVLRFSRNDYRGVGYVREVIENLVPAMELPGGVYNFGSECDGDMVETARCFANLLQVDVKIEESDFTRNLAMDTGKLRAHGIEFSSTWGALRVCLGDYRLGYLM</sequence>
<dbReference type="PANTHER" id="PTHR10491">
    <property type="entry name" value="DTDP-4-DEHYDRORHAMNOSE REDUCTASE"/>
    <property type="match status" value="1"/>
</dbReference>
<gene>
    <name evidence="4" type="ORF">C4N26_05285</name>
</gene>
<comment type="pathway">
    <text evidence="2">Carbohydrate biosynthesis; dTDP-L-rhamnose biosynthesis.</text>
</comment>
<feature type="domain" description="RmlD-like substrate binding" evidence="3">
    <location>
        <begin position="3"/>
        <end position="180"/>
    </location>
</feature>
<dbReference type="Proteomes" id="UP000251144">
    <property type="component" value="Unassembled WGS sequence"/>
</dbReference>
<dbReference type="AlphaFoldDB" id="A0A329U0A9"/>
<comment type="similarity">
    <text evidence="1 2">Belongs to the dTDP-4-dehydrorhamnose reductase family.</text>
</comment>
<keyword evidence="2" id="KW-0521">NADP</keyword>
<dbReference type="InterPro" id="IPR005913">
    <property type="entry name" value="dTDP_dehydrorham_reduct"/>
</dbReference>
<proteinExistence type="inferred from homology"/>
<dbReference type="UniPathway" id="UPA00124"/>
<dbReference type="Gene3D" id="3.40.50.720">
    <property type="entry name" value="NAD(P)-binding Rossmann-like Domain"/>
    <property type="match status" value="1"/>
</dbReference>
<dbReference type="RefSeq" id="WP_158400697.1">
    <property type="nucleotide sequence ID" value="NZ_PRLB01000003.1"/>
</dbReference>
<comment type="function">
    <text evidence="2">Catalyzes the reduction of dTDP-6-deoxy-L-lyxo-4-hexulose to yield dTDP-L-rhamnose.</text>
</comment>
<evidence type="ECO:0000256" key="2">
    <source>
        <dbReference type="RuleBase" id="RU364082"/>
    </source>
</evidence>
<dbReference type="EC" id="1.1.1.133" evidence="2"/>
<reference evidence="4 5" key="1">
    <citation type="submission" date="2018-02" db="EMBL/GenBank/DDBJ databases">
        <title>Complete genome sequencing of Faecalibacterium prausnitzii strains isolated from the human gut.</title>
        <authorList>
            <person name="Fitzgerald B.C."/>
            <person name="Shkoporov A.N."/>
            <person name="Ross P.R."/>
            <person name="Hill C."/>
        </authorList>
    </citation>
    <scope>NUCLEOTIDE SEQUENCE [LARGE SCALE GENOMIC DNA]</scope>
    <source>
        <strain evidence="4 5">APC942/32-1</strain>
    </source>
</reference>
<dbReference type="GO" id="GO:0019305">
    <property type="term" value="P:dTDP-rhamnose biosynthetic process"/>
    <property type="evidence" value="ECO:0007669"/>
    <property type="project" value="UniProtKB-UniPathway"/>
</dbReference>
<protein>
    <recommendedName>
        <fullName evidence="2">dTDP-4-dehydrorhamnose reductase</fullName>
        <ecNumber evidence="2">1.1.1.133</ecNumber>
    </recommendedName>
</protein>
<dbReference type="InterPro" id="IPR036291">
    <property type="entry name" value="NAD(P)-bd_dom_sf"/>
</dbReference>
<name>A0A329U0A9_9FIRM</name>
<dbReference type="InterPro" id="IPR029903">
    <property type="entry name" value="RmlD-like-bd"/>
</dbReference>
<comment type="caution">
    <text evidence="4">The sequence shown here is derived from an EMBL/GenBank/DDBJ whole genome shotgun (WGS) entry which is preliminary data.</text>
</comment>
<dbReference type="GO" id="GO:0008831">
    <property type="term" value="F:dTDP-4-dehydrorhamnose reductase activity"/>
    <property type="evidence" value="ECO:0007669"/>
    <property type="project" value="UniProtKB-EC"/>
</dbReference>
<evidence type="ECO:0000256" key="1">
    <source>
        <dbReference type="ARBA" id="ARBA00010944"/>
    </source>
</evidence>
<dbReference type="Pfam" id="PF04321">
    <property type="entry name" value="RmlD_sub_bind"/>
    <property type="match status" value="1"/>
</dbReference>
<evidence type="ECO:0000313" key="5">
    <source>
        <dbReference type="Proteomes" id="UP000251144"/>
    </source>
</evidence>
<dbReference type="EMBL" id="PRLB01000003">
    <property type="protein sequence ID" value="RAW54799.1"/>
    <property type="molecule type" value="Genomic_DNA"/>
</dbReference>
<evidence type="ECO:0000259" key="3">
    <source>
        <dbReference type="Pfam" id="PF04321"/>
    </source>
</evidence>